<gene>
    <name evidence="2" type="ORF">AABB24_015023</name>
</gene>
<reference evidence="2 3" key="1">
    <citation type="submission" date="2024-05" db="EMBL/GenBank/DDBJ databases">
        <title>De novo assembly of an allotetraploid wild potato.</title>
        <authorList>
            <person name="Hosaka A.J."/>
        </authorList>
    </citation>
    <scope>NUCLEOTIDE SEQUENCE [LARGE SCALE GENOMIC DNA]</scope>
    <source>
        <tissue evidence="2">Young leaves</tissue>
    </source>
</reference>
<evidence type="ECO:0000313" key="3">
    <source>
        <dbReference type="Proteomes" id="UP001627284"/>
    </source>
</evidence>
<evidence type="ECO:0000256" key="1">
    <source>
        <dbReference type="SAM" id="MobiDB-lite"/>
    </source>
</evidence>
<dbReference type="EMBL" id="JBJKTR010000008">
    <property type="protein sequence ID" value="KAL3362426.1"/>
    <property type="molecule type" value="Genomic_DNA"/>
</dbReference>
<evidence type="ECO:0000313" key="2">
    <source>
        <dbReference type="EMBL" id="KAL3362426.1"/>
    </source>
</evidence>
<feature type="region of interest" description="Disordered" evidence="1">
    <location>
        <begin position="197"/>
        <end position="222"/>
    </location>
</feature>
<organism evidence="2 3">
    <name type="scientific">Solanum stoloniferum</name>
    <dbReference type="NCBI Taxonomy" id="62892"/>
    <lineage>
        <taxon>Eukaryota</taxon>
        <taxon>Viridiplantae</taxon>
        <taxon>Streptophyta</taxon>
        <taxon>Embryophyta</taxon>
        <taxon>Tracheophyta</taxon>
        <taxon>Spermatophyta</taxon>
        <taxon>Magnoliopsida</taxon>
        <taxon>eudicotyledons</taxon>
        <taxon>Gunneridae</taxon>
        <taxon>Pentapetalae</taxon>
        <taxon>asterids</taxon>
        <taxon>lamiids</taxon>
        <taxon>Solanales</taxon>
        <taxon>Solanaceae</taxon>
        <taxon>Solanoideae</taxon>
        <taxon>Solaneae</taxon>
        <taxon>Solanum</taxon>
    </lineage>
</organism>
<dbReference type="Proteomes" id="UP001627284">
    <property type="component" value="Unassembled WGS sequence"/>
</dbReference>
<feature type="non-terminal residue" evidence="2">
    <location>
        <position position="1"/>
    </location>
</feature>
<sequence length="222" mass="24067">PIFLNSFSSSHQKTKQSFQTNKKIHQAMASMQCYKEEGKEFDYYSYGNQKPTSYSSSGYEQSYYEKEKCYETKPEMMGYGASHGHQHGSNPCGPMMGHSTGHGMGYGTGYNNTSHGMGYGTGHNGTSHGMGYGTGHNNTHGMGYGTAHNIHKPKPNGHGMGLGLGTGTPLGHIMGFGKKHEGHSSYGMGSSGCTTYKKQHRRRNGYGSGSDCSDSSDDERHC</sequence>
<name>A0ABD2U4C8_9SOLN</name>
<dbReference type="AlphaFoldDB" id="A0ABD2U4C8"/>
<comment type="caution">
    <text evidence="2">The sequence shown here is derived from an EMBL/GenBank/DDBJ whole genome shotgun (WGS) entry which is preliminary data.</text>
</comment>
<keyword evidence="3" id="KW-1185">Reference proteome</keyword>
<proteinExistence type="predicted"/>
<protein>
    <submittedName>
        <fullName evidence="2">Uncharacterized protein</fullName>
    </submittedName>
</protein>
<accession>A0ABD2U4C8</accession>